<dbReference type="InterPro" id="IPR022002">
    <property type="entry name" value="ChsH2_Znr"/>
</dbReference>
<dbReference type="PANTHER" id="PTHR34075:SF5">
    <property type="entry name" value="BLR3430 PROTEIN"/>
    <property type="match status" value="1"/>
</dbReference>
<dbReference type="InterPro" id="IPR052513">
    <property type="entry name" value="Thioester_dehydratase-like"/>
</dbReference>
<dbReference type="Gene3D" id="6.10.30.10">
    <property type="match status" value="1"/>
</dbReference>
<evidence type="ECO:0000256" key="1">
    <source>
        <dbReference type="SAM" id="MobiDB-lite"/>
    </source>
</evidence>
<dbReference type="SUPFAM" id="SSF50249">
    <property type="entry name" value="Nucleic acid-binding proteins"/>
    <property type="match status" value="1"/>
</dbReference>
<feature type="domain" description="ChsH2 rubredoxin-like zinc ribbon" evidence="3">
    <location>
        <begin position="36"/>
        <end position="70"/>
    </location>
</feature>
<evidence type="ECO:0000313" key="4">
    <source>
        <dbReference type="EMBL" id="AXK79928.1"/>
    </source>
</evidence>
<feature type="domain" description="ChsH2 C-terminal OB-fold" evidence="2">
    <location>
        <begin position="74"/>
        <end position="124"/>
    </location>
</feature>
<dbReference type="EMBL" id="CP031417">
    <property type="protein sequence ID" value="AXK79928.1"/>
    <property type="molecule type" value="Genomic_DNA"/>
</dbReference>
<dbReference type="InterPro" id="IPR002878">
    <property type="entry name" value="ChsH2_C"/>
</dbReference>
<dbReference type="InterPro" id="IPR012340">
    <property type="entry name" value="NA-bd_OB-fold"/>
</dbReference>
<gene>
    <name evidence="4" type="ORF">DW352_04980</name>
</gene>
<evidence type="ECO:0000259" key="3">
    <source>
        <dbReference type="Pfam" id="PF12172"/>
    </source>
</evidence>
<organism evidence="4 5">
    <name type="scientific">Pseudolabrys taiwanensis</name>
    <dbReference type="NCBI Taxonomy" id="331696"/>
    <lineage>
        <taxon>Bacteria</taxon>
        <taxon>Pseudomonadati</taxon>
        <taxon>Pseudomonadota</taxon>
        <taxon>Alphaproteobacteria</taxon>
        <taxon>Hyphomicrobiales</taxon>
        <taxon>Xanthobacteraceae</taxon>
        <taxon>Pseudolabrys</taxon>
    </lineage>
</organism>
<dbReference type="Pfam" id="PF12172">
    <property type="entry name" value="zf-ChsH2"/>
    <property type="match status" value="1"/>
</dbReference>
<protein>
    <submittedName>
        <fullName evidence="4">SDR family NAD(P)-dependent oxidoreductase</fullName>
    </submittedName>
</protein>
<evidence type="ECO:0000259" key="2">
    <source>
        <dbReference type="Pfam" id="PF01796"/>
    </source>
</evidence>
<sequence>MTEPLARPKRKNPLARTRAPLLPPQARSRTAQGLTAAAAEGRFMLQVCGECGTVAYPPREACPSCLSPKLPFKDVDRNGTVLSETTVHISPEPYFRERPPRRIGLVKLDAGPTAVAYLHGDVMPKARVRLDLKLDRGGAPVMFALPQEDTPNMADDPALREMTCDPKFRRALVTDGRGPLGQALAKALVDAGASLVFVGIDNSWKPFPGEDKLRALAGVEIVPLDLTDSNSVTELAQQIGGRVDIVVNTAEHVRAGGVVGHGLSDARDAMELRYFGLLRLAQAFGPVLRMRGADGVNSAAAFVNLLSVHALAAWPAYGVFSAVEAACLSAGQSLRAELRGGGVKVVNAFAGPLETEWYQTVPPPKVAPSALAKAVIDALRKGTEDVFVGDVAQDIRARLAVNPKALERELGE</sequence>
<feature type="region of interest" description="Disordered" evidence="1">
    <location>
        <begin position="1"/>
        <end position="32"/>
    </location>
</feature>
<name>A0A345ZSN1_9HYPH</name>
<dbReference type="InterPro" id="IPR036291">
    <property type="entry name" value="NAD(P)-bd_dom_sf"/>
</dbReference>
<proteinExistence type="predicted"/>
<dbReference type="OrthoDB" id="7323764at2"/>
<dbReference type="KEGG" id="ptaw:DW352_04980"/>
<dbReference type="AlphaFoldDB" id="A0A345ZSN1"/>
<dbReference type="RefSeq" id="WP_115689085.1">
    <property type="nucleotide sequence ID" value="NZ_CP031417.1"/>
</dbReference>
<dbReference type="PANTHER" id="PTHR34075">
    <property type="entry name" value="BLR3430 PROTEIN"/>
    <property type="match status" value="1"/>
</dbReference>
<dbReference type="Gene3D" id="3.40.50.720">
    <property type="entry name" value="NAD(P)-binding Rossmann-like Domain"/>
    <property type="match status" value="1"/>
</dbReference>
<dbReference type="Pfam" id="PF01796">
    <property type="entry name" value="OB_ChsH2_C"/>
    <property type="match status" value="1"/>
</dbReference>
<accession>A0A345ZSN1</accession>
<reference evidence="4 5" key="1">
    <citation type="submission" date="2018-07" db="EMBL/GenBank/DDBJ databases">
        <authorList>
            <person name="Quirk P.G."/>
            <person name="Krulwich T.A."/>
        </authorList>
    </citation>
    <scope>NUCLEOTIDE SEQUENCE [LARGE SCALE GENOMIC DNA]</scope>
    <source>
        <strain evidence="4 5">CC-BB4</strain>
    </source>
</reference>
<dbReference type="InterPro" id="IPR002347">
    <property type="entry name" value="SDR_fam"/>
</dbReference>
<feature type="compositionally biased region" description="Low complexity" evidence="1">
    <location>
        <begin position="14"/>
        <end position="27"/>
    </location>
</feature>
<keyword evidence="5" id="KW-1185">Reference proteome</keyword>
<dbReference type="SUPFAM" id="SSF51735">
    <property type="entry name" value="NAD(P)-binding Rossmann-fold domains"/>
    <property type="match status" value="1"/>
</dbReference>
<dbReference type="Pfam" id="PF13561">
    <property type="entry name" value="adh_short_C2"/>
    <property type="match status" value="1"/>
</dbReference>
<dbReference type="Proteomes" id="UP000254889">
    <property type="component" value="Chromosome"/>
</dbReference>
<evidence type="ECO:0000313" key="5">
    <source>
        <dbReference type="Proteomes" id="UP000254889"/>
    </source>
</evidence>